<dbReference type="KEGG" id="marb:CJ263_06075"/>
<evidence type="ECO:0000313" key="1">
    <source>
        <dbReference type="EMBL" id="ASV29819.1"/>
    </source>
</evidence>
<dbReference type="OrthoDB" id="9180239at2"/>
<proteinExistence type="predicted"/>
<dbReference type="RefSeq" id="WP_094996442.1">
    <property type="nucleotide sequence ID" value="NZ_BMJL01000009.1"/>
</dbReference>
<reference evidence="1 2" key="1">
    <citation type="submission" date="2017-08" db="EMBL/GenBank/DDBJ databases">
        <title>The complete genome sequence of Maribacter sp. B1, isolated from deep-sea sediment.</title>
        <authorList>
            <person name="Wu Y.-H."/>
            <person name="Cheng H."/>
            <person name="Xu X.-W."/>
        </authorList>
    </citation>
    <scope>NUCLEOTIDE SEQUENCE [LARGE SCALE GENOMIC DNA]</scope>
    <source>
        <strain evidence="1 2">B1</strain>
    </source>
</reference>
<sequence>MKKEEVPQDESNLASANFREMVYAVDNDGKYTTSLSTGWNPKKIALDNAIKEIEERIANAKTRVLNNETSPIKYYMEVHKMDLPVLASYVGMWQWRVKRNFKPSVFKRLNQKTLKKYADVFDISVEQLKNIDAGES</sequence>
<dbReference type="InterPro" id="IPR001387">
    <property type="entry name" value="Cro/C1-type_HTH"/>
</dbReference>
<gene>
    <name evidence="1" type="ORF">CJ263_06075</name>
</gene>
<accession>A0A223V4Q0</accession>
<dbReference type="AlphaFoldDB" id="A0A223V4Q0"/>
<dbReference type="Proteomes" id="UP000215244">
    <property type="component" value="Chromosome"/>
</dbReference>
<keyword evidence="2" id="KW-1185">Reference proteome</keyword>
<name>A0A223V4Q0_9FLAO</name>
<organism evidence="1 2">
    <name type="scientific">Maribacter cobaltidurans</name>
    <dbReference type="NCBI Taxonomy" id="1178778"/>
    <lineage>
        <taxon>Bacteria</taxon>
        <taxon>Pseudomonadati</taxon>
        <taxon>Bacteroidota</taxon>
        <taxon>Flavobacteriia</taxon>
        <taxon>Flavobacteriales</taxon>
        <taxon>Flavobacteriaceae</taxon>
        <taxon>Maribacter</taxon>
    </lineage>
</organism>
<dbReference type="PROSITE" id="PS50943">
    <property type="entry name" value="HTH_CROC1"/>
    <property type="match status" value="1"/>
</dbReference>
<protein>
    <submittedName>
        <fullName evidence="1">Uncharacterized protein</fullName>
    </submittedName>
</protein>
<dbReference type="EMBL" id="CP022957">
    <property type="protein sequence ID" value="ASV29819.1"/>
    <property type="molecule type" value="Genomic_DNA"/>
</dbReference>
<evidence type="ECO:0000313" key="2">
    <source>
        <dbReference type="Proteomes" id="UP000215244"/>
    </source>
</evidence>